<evidence type="ECO:0000256" key="3">
    <source>
        <dbReference type="ARBA" id="ARBA00022553"/>
    </source>
</evidence>
<gene>
    <name evidence="6" type="ORF">GCM10009544_14740</name>
</gene>
<dbReference type="Pfam" id="PF01370">
    <property type="entry name" value="Epimerase"/>
    <property type="match status" value="1"/>
</dbReference>
<dbReference type="InterPro" id="IPR009081">
    <property type="entry name" value="PP-bd_ACP"/>
</dbReference>
<name>A0ABN0ZMN7_9ACTN</name>
<evidence type="ECO:0000313" key="7">
    <source>
        <dbReference type="Proteomes" id="UP001499895"/>
    </source>
</evidence>
<keyword evidence="3" id="KW-0597">Phosphoprotein</keyword>
<dbReference type="RefSeq" id="WP_344087529.1">
    <property type="nucleotide sequence ID" value="NZ_BAAAHB010000010.1"/>
</dbReference>
<feature type="domain" description="Carrier" evidence="5">
    <location>
        <begin position="561"/>
        <end position="635"/>
    </location>
</feature>
<evidence type="ECO:0000256" key="1">
    <source>
        <dbReference type="ARBA" id="ARBA00001957"/>
    </source>
</evidence>
<protein>
    <recommendedName>
        <fullName evidence="5">Carrier domain-containing protein</fullName>
    </recommendedName>
</protein>
<dbReference type="Pfam" id="PF00550">
    <property type="entry name" value="PP-binding"/>
    <property type="match status" value="1"/>
</dbReference>
<evidence type="ECO:0000313" key="6">
    <source>
        <dbReference type="EMBL" id="GAA0453001.1"/>
    </source>
</evidence>
<evidence type="ECO:0000256" key="4">
    <source>
        <dbReference type="SAM" id="MobiDB-lite"/>
    </source>
</evidence>
<dbReference type="Gene3D" id="3.30.559.30">
    <property type="entry name" value="Nonribosomal peptide synthetase, condensation domain"/>
    <property type="match status" value="1"/>
</dbReference>
<dbReference type="Gene3D" id="3.40.50.720">
    <property type="entry name" value="NAD(P)-binding Rossmann-like Domain"/>
    <property type="match status" value="1"/>
</dbReference>
<comment type="cofactor">
    <cofactor evidence="1">
        <name>pantetheine 4'-phosphate</name>
        <dbReference type="ChEBI" id="CHEBI:47942"/>
    </cofactor>
</comment>
<dbReference type="EMBL" id="BAAAHB010000010">
    <property type="protein sequence ID" value="GAA0453001.1"/>
    <property type="molecule type" value="Genomic_DNA"/>
</dbReference>
<dbReference type="SMART" id="SM00823">
    <property type="entry name" value="PKS_PP"/>
    <property type="match status" value="1"/>
</dbReference>
<dbReference type="Gene3D" id="3.30.300.30">
    <property type="match status" value="1"/>
</dbReference>
<dbReference type="InterPro" id="IPR045851">
    <property type="entry name" value="AMP-bd_C_sf"/>
</dbReference>
<dbReference type="SUPFAM" id="SSF52777">
    <property type="entry name" value="CoA-dependent acyltransferases"/>
    <property type="match status" value="2"/>
</dbReference>
<dbReference type="InterPro" id="IPR023213">
    <property type="entry name" value="CAT-like_dom_sf"/>
</dbReference>
<dbReference type="Gene3D" id="1.10.1200.10">
    <property type="entry name" value="ACP-like"/>
    <property type="match status" value="1"/>
</dbReference>
<dbReference type="InterPro" id="IPR020806">
    <property type="entry name" value="PKS_PP-bd"/>
</dbReference>
<dbReference type="Proteomes" id="UP001499895">
    <property type="component" value="Unassembled WGS sequence"/>
</dbReference>
<dbReference type="PANTHER" id="PTHR45527">
    <property type="entry name" value="NONRIBOSOMAL PEPTIDE SYNTHETASE"/>
    <property type="match status" value="1"/>
</dbReference>
<accession>A0ABN0ZMN7</accession>
<dbReference type="CDD" id="cd19531">
    <property type="entry name" value="LCL_NRPS-like"/>
    <property type="match status" value="1"/>
</dbReference>
<dbReference type="InterPro" id="IPR036736">
    <property type="entry name" value="ACP-like_sf"/>
</dbReference>
<evidence type="ECO:0000259" key="5">
    <source>
        <dbReference type="PROSITE" id="PS50075"/>
    </source>
</evidence>
<reference evidence="6 7" key="1">
    <citation type="journal article" date="2019" name="Int. J. Syst. Evol. Microbiol.">
        <title>The Global Catalogue of Microorganisms (GCM) 10K type strain sequencing project: providing services to taxonomists for standard genome sequencing and annotation.</title>
        <authorList>
            <consortium name="The Broad Institute Genomics Platform"/>
            <consortium name="The Broad Institute Genome Sequencing Center for Infectious Disease"/>
            <person name="Wu L."/>
            <person name="Ma J."/>
        </authorList>
    </citation>
    <scope>NUCLEOTIDE SEQUENCE [LARGE SCALE GENOMIC DNA]</scope>
    <source>
        <strain evidence="6 7">JCM 10649</strain>
    </source>
</reference>
<dbReference type="PROSITE" id="PS50075">
    <property type="entry name" value="CARRIER"/>
    <property type="match status" value="1"/>
</dbReference>
<dbReference type="Pfam" id="PF00668">
    <property type="entry name" value="Condensation"/>
    <property type="match status" value="1"/>
</dbReference>
<evidence type="ECO:0000256" key="2">
    <source>
        <dbReference type="ARBA" id="ARBA00022450"/>
    </source>
</evidence>
<dbReference type="SUPFAM" id="SSF56801">
    <property type="entry name" value="Acetyl-CoA synthetase-like"/>
    <property type="match status" value="1"/>
</dbReference>
<dbReference type="InterPro" id="IPR036291">
    <property type="entry name" value="NAD(P)-bd_dom_sf"/>
</dbReference>
<dbReference type="Gene3D" id="3.30.559.10">
    <property type="entry name" value="Chloramphenicol acetyltransferase-like domain"/>
    <property type="match status" value="1"/>
</dbReference>
<feature type="region of interest" description="Disordered" evidence="4">
    <location>
        <begin position="1"/>
        <end position="44"/>
    </location>
</feature>
<dbReference type="InterPro" id="IPR001242">
    <property type="entry name" value="Condensation_dom"/>
</dbReference>
<keyword evidence="7" id="KW-1185">Reference proteome</keyword>
<dbReference type="SUPFAM" id="SSF47336">
    <property type="entry name" value="ACP-like"/>
    <property type="match status" value="1"/>
</dbReference>
<sequence length="944" mass="100628">MTTPSNPPHASHEAELLRRARQRTTRPRPPGRPAATTGPAPLSHAQHRMWLMDRLGQGGARYNVPFATRLRGPLDLDALTRALTGLVRRHTVLRTRYGHRGDEPFQEVTAPVPVPVRLVDLTGPAAAPAEDPGRLLREEAARPFDLAAGPVLRALCVRHAPEDHTLLLTLHHIAVDGGSLPVLARDVADLYRAALEGREADGTDPAARVPQYADFARRERADSAALDTGLAYWTGRLTGVRPVPLPAPPGGGAHGAGHVLSAPLAPRTLAGLRAVGRAHRATLFTVVLAGAFATLLEATGAEDFAIGCASSHRDRAGTRDLVGLCVNTLAIRPDLSGAQDFATLLTRVRGALLEAQEYRHTPYDLVVERLGGAVRDRYGTALTGVTADVLTPPVALGLHGTRGEPVDIDLETAKFPLGFYVEEATETTGPRCLVQYDRGRLDEGTARELLRSFADLLAAVATDPGRPLARPARHPAETLLRERPEVAEALLLEREGLPPAAYVVPSGTGTLVREQLVFLLRERLDASEVPATVTVLDTLPRSADGTPDPARLPGSPKTPARPLGERGREVTAAFADMLGETPAPDTDFFFLGGHSLLAVRLAERLRERLRVPVTGLDVMEHRTPRALAAVLDARAAEQRATPSPRARRACAAEGTVLVTGGTGGVGAFVIRELTALGRPVRALARPESAHLVSADGVEVAEGDLGDPDSLRAAVSGGVSAVVHAACTFTDPATDVAAMRALLDGWTRGPFVFVSSVDAYGRPPGPEVGEGEAAVRPVSAYGQGKLDCERLLLAAAGTRGRGGASAVRAPLVWGPHPRFRDQLRWGATGELFRTVRAGEPVDLPGDGWYGTPWIHAAALARVLVSRLDHPAHGVVNAVGGHVGWAEFAAELIRLLGSRSELRTPAEARDPELLRRLRYRADALADELAPRPGEEWRTVLAEMLRE</sequence>
<dbReference type="SUPFAM" id="SSF51735">
    <property type="entry name" value="NAD(P)-binding Rossmann-fold domains"/>
    <property type="match status" value="1"/>
</dbReference>
<comment type="caution">
    <text evidence="6">The sequence shown here is derived from an EMBL/GenBank/DDBJ whole genome shotgun (WGS) entry which is preliminary data.</text>
</comment>
<proteinExistence type="predicted"/>
<feature type="region of interest" description="Disordered" evidence="4">
    <location>
        <begin position="539"/>
        <end position="566"/>
    </location>
</feature>
<dbReference type="PANTHER" id="PTHR45527:SF1">
    <property type="entry name" value="FATTY ACID SYNTHASE"/>
    <property type="match status" value="1"/>
</dbReference>
<dbReference type="InterPro" id="IPR001509">
    <property type="entry name" value="Epimerase_deHydtase"/>
</dbReference>
<keyword evidence="2" id="KW-0596">Phosphopantetheine</keyword>
<organism evidence="6 7">
    <name type="scientific">Streptomyces stramineus</name>
    <dbReference type="NCBI Taxonomy" id="173861"/>
    <lineage>
        <taxon>Bacteria</taxon>
        <taxon>Bacillati</taxon>
        <taxon>Actinomycetota</taxon>
        <taxon>Actinomycetes</taxon>
        <taxon>Kitasatosporales</taxon>
        <taxon>Streptomycetaceae</taxon>
        <taxon>Streptomyces</taxon>
    </lineage>
</organism>